<dbReference type="AlphaFoldDB" id="A0A0M6XV89"/>
<dbReference type="Pfam" id="PF14026">
    <property type="entry name" value="SCO4226-like"/>
    <property type="match status" value="1"/>
</dbReference>
<dbReference type="InterPro" id="IPR025336">
    <property type="entry name" value="SCO4226-like"/>
</dbReference>
<name>A0A0M6XV89_9HYPH</name>
<evidence type="ECO:0008006" key="3">
    <source>
        <dbReference type="Google" id="ProtNLM"/>
    </source>
</evidence>
<dbReference type="RefSeq" id="WP_055653583.1">
    <property type="nucleotide sequence ID" value="NZ_CXST01000001.1"/>
</dbReference>
<dbReference type="EMBL" id="CXST01000001">
    <property type="protein sequence ID" value="CTQ41725.1"/>
    <property type="molecule type" value="Genomic_DNA"/>
</dbReference>
<reference evidence="2" key="1">
    <citation type="submission" date="2015-07" db="EMBL/GenBank/DDBJ databases">
        <authorList>
            <person name="Rodrigo-Torres Lidia"/>
            <person name="Arahal R.David."/>
        </authorList>
    </citation>
    <scope>NUCLEOTIDE SEQUENCE [LARGE SCALE GENOMIC DNA]</scope>
    <source>
        <strain evidence="2">CECT 4801</strain>
    </source>
</reference>
<protein>
    <recommendedName>
        <fullName evidence="3">DUF4242 domain-containing protein</fullName>
    </recommendedName>
</protein>
<evidence type="ECO:0000313" key="1">
    <source>
        <dbReference type="EMBL" id="CTQ41725.1"/>
    </source>
</evidence>
<evidence type="ECO:0000313" key="2">
    <source>
        <dbReference type="Proteomes" id="UP000048926"/>
    </source>
</evidence>
<dbReference type="Proteomes" id="UP000048926">
    <property type="component" value="Unassembled WGS sequence"/>
</dbReference>
<dbReference type="OrthoDB" id="9800027at2"/>
<gene>
    <name evidence="1" type="ORF">LAL4801_00145</name>
</gene>
<keyword evidence="2" id="KW-1185">Reference proteome</keyword>
<accession>A0A0M6XV89</accession>
<proteinExistence type="predicted"/>
<sequence length="94" mass="10305">MKKYVIERDIPGAGNMGTQDLAAASRKSNEALAELAPFIQWQHSYVAGDKTFCIYLAKDETTILEHARRSGFPANNITEVACEIDPTTENCKGA</sequence>
<organism evidence="1 2">
    <name type="scientific">Roseibium aggregatum</name>
    <dbReference type="NCBI Taxonomy" id="187304"/>
    <lineage>
        <taxon>Bacteria</taxon>
        <taxon>Pseudomonadati</taxon>
        <taxon>Pseudomonadota</taxon>
        <taxon>Alphaproteobacteria</taxon>
        <taxon>Hyphomicrobiales</taxon>
        <taxon>Stappiaceae</taxon>
        <taxon>Roseibium</taxon>
    </lineage>
</organism>